<proteinExistence type="predicted"/>
<accession>A0A5K3EXW0</accession>
<protein>
    <submittedName>
        <fullName evidence="2">Flocculation protein FLO11-like</fullName>
    </submittedName>
</protein>
<reference evidence="2" key="1">
    <citation type="submission" date="2019-11" db="UniProtKB">
        <authorList>
            <consortium name="WormBaseParasite"/>
        </authorList>
    </citation>
    <scope>IDENTIFICATION</scope>
</reference>
<organism evidence="2">
    <name type="scientific">Mesocestoides corti</name>
    <name type="common">Flatworm</name>
    <dbReference type="NCBI Taxonomy" id="53468"/>
    <lineage>
        <taxon>Eukaryota</taxon>
        <taxon>Metazoa</taxon>
        <taxon>Spiralia</taxon>
        <taxon>Lophotrochozoa</taxon>
        <taxon>Platyhelminthes</taxon>
        <taxon>Cestoda</taxon>
        <taxon>Eucestoda</taxon>
        <taxon>Cyclophyllidea</taxon>
        <taxon>Mesocestoididae</taxon>
        <taxon>Mesocestoides</taxon>
    </lineage>
</organism>
<feature type="compositionally biased region" description="Low complexity" evidence="1">
    <location>
        <begin position="61"/>
        <end position="80"/>
    </location>
</feature>
<feature type="region of interest" description="Disordered" evidence="1">
    <location>
        <begin position="57"/>
        <end position="80"/>
    </location>
</feature>
<sequence>MEQGFEKRRVMRRSSAQFYVSAEDHIKNEMKHERHLTETSRLTSSWASLRLSGNEKHESSDCGFSSPGSSGSSPVSHRPSSFSGPLMISVTCSSSGGVASAVVNESKPSVAISSTQAIVSLSRSSSCYPSPVASPVSSRVQCYSPGIGLATKKRTASVSSCSSASPLVQSSNLGKKRAYNCLQNTDTASSAEGSRESSPEPPRIFSRFGKILRSSEVVVTNVSSVVPTLCSPPRDTNRWTPPVSTPSSPSPILPATFHVRMVSNSPSTTSLPSLMHSSPSTGLSNSPRLPVGLPQPQELIPTDVKPGSPSSFSCPESAVAYQTEVVSTENSNKLADK</sequence>
<dbReference type="AlphaFoldDB" id="A0A5K3EXW0"/>
<feature type="compositionally biased region" description="Polar residues" evidence="1">
    <location>
        <begin position="324"/>
        <end position="337"/>
    </location>
</feature>
<evidence type="ECO:0000256" key="1">
    <source>
        <dbReference type="SAM" id="MobiDB-lite"/>
    </source>
</evidence>
<evidence type="ECO:0000313" key="2">
    <source>
        <dbReference type="WBParaSite" id="MCU_003998-RA"/>
    </source>
</evidence>
<feature type="region of interest" description="Disordered" evidence="1">
    <location>
        <begin position="264"/>
        <end position="337"/>
    </location>
</feature>
<feature type="compositionally biased region" description="Low complexity" evidence="1">
    <location>
        <begin position="264"/>
        <end position="281"/>
    </location>
</feature>
<dbReference type="WBParaSite" id="MCU_003998-RA">
    <property type="protein sequence ID" value="MCU_003998-RA"/>
    <property type="gene ID" value="MCU_003998"/>
</dbReference>
<name>A0A5K3EXW0_MESCO</name>